<accession>A0A1H7TNZ2</accession>
<evidence type="ECO:0000313" key="3">
    <source>
        <dbReference type="EMBL" id="SEL86174.1"/>
    </source>
</evidence>
<feature type="region of interest" description="Disordered" evidence="1">
    <location>
        <begin position="1"/>
        <end position="22"/>
    </location>
</feature>
<name>A0A1H7TNZ2_STRJI</name>
<dbReference type="AlphaFoldDB" id="A0A1H7TNZ2"/>
<feature type="domain" description="Amidase" evidence="2">
    <location>
        <begin position="3"/>
        <end position="288"/>
    </location>
</feature>
<evidence type="ECO:0000259" key="2">
    <source>
        <dbReference type="Pfam" id="PF01425"/>
    </source>
</evidence>
<dbReference type="InterPro" id="IPR000120">
    <property type="entry name" value="Amidase"/>
</dbReference>
<dbReference type="STRING" id="235985.SAMN05414137_11499"/>
<dbReference type="Pfam" id="PF01425">
    <property type="entry name" value="Amidase"/>
    <property type="match status" value="1"/>
</dbReference>
<evidence type="ECO:0000256" key="1">
    <source>
        <dbReference type="SAM" id="MobiDB-lite"/>
    </source>
</evidence>
<protein>
    <submittedName>
        <fullName evidence="3">Amidase</fullName>
    </submittedName>
</protein>
<dbReference type="Proteomes" id="UP000183015">
    <property type="component" value="Unassembled WGS sequence"/>
</dbReference>
<dbReference type="PANTHER" id="PTHR11895:SF67">
    <property type="entry name" value="AMIDASE DOMAIN-CONTAINING PROTEIN"/>
    <property type="match status" value="1"/>
</dbReference>
<evidence type="ECO:0000313" key="4">
    <source>
        <dbReference type="Proteomes" id="UP000183015"/>
    </source>
</evidence>
<proteinExistence type="predicted"/>
<dbReference type="PANTHER" id="PTHR11895">
    <property type="entry name" value="TRANSAMIDASE"/>
    <property type="match status" value="1"/>
</dbReference>
<gene>
    <name evidence="3" type="ORF">SAMN05414137_11499</name>
</gene>
<reference evidence="4" key="1">
    <citation type="submission" date="2016-10" db="EMBL/GenBank/DDBJ databases">
        <authorList>
            <person name="Varghese N."/>
        </authorList>
    </citation>
    <scope>NUCLEOTIDE SEQUENCE [LARGE SCALE GENOMIC DNA]</scope>
    <source>
        <strain evidence="4">DSM 45096 / BCRC 16803 / CGMCC 4.1857 / CIP 109030 / JCM 12277 / KCTC 19219 / NBRC 100920 / 33214</strain>
    </source>
</reference>
<dbReference type="EMBL" id="FOAZ01000014">
    <property type="protein sequence ID" value="SEL86174.1"/>
    <property type="molecule type" value="Genomic_DNA"/>
</dbReference>
<dbReference type="GO" id="GO:0003824">
    <property type="term" value="F:catalytic activity"/>
    <property type="evidence" value="ECO:0007669"/>
    <property type="project" value="InterPro"/>
</dbReference>
<dbReference type="InterPro" id="IPR023631">
    <property type="entry name" value="Amidase_dom"/>
</dbReference>
<dbReference type="InterPro" id="IPR036928">
    <property type="entry name" value="AS_sf"/>
</dbReference>
<dbReference type="eggNOG" id="COG0154">
    <property type="taxonomic scope" value="Bacteria"/>
</dbReference>
<dbReference type="Gene3D" id="3.90.1300.10">
    <property type="entry name" value="Amidase signature (AS) domain"/>
    <property type="match status" value="1"/>
</dbReference>
<sequence length="304" mass="31601">MSAPGPTRNPHDLEHTPGGSSSGSAAAVAAGIVPLAIGTQTVGSIIRPAAYCGVVGFKPTFGRIPNDGVVPNAPSLDTLGVLADGLAMAEAAASVLCDGWSAVGVVAAPVLGVPDGPYLQRSDADGLAAFEKQVRVLVDAGFTVRRVPMLDDFDNLMSGLRAVNRYEAARSHAEWFPRYGHLYQPQSVATVQQGHAITREEYTMGLKQQEVLRARLGHDTNDAGVDLWIAPSATGPAPRGLDSTGSPVMCAPWSYAGWPALSLPAGRNPQGLPFGLQCVGPAHSDELLIKWAEPIAAALTGRLG</sequence>
<organism evidence="3 4">
    <name type="scientific">Streptacidiphilus jiangxiensis</name>
    <dbReference type="NCBI Taxonomy" id="235985"/>
    <lineage>
        <taxon>Bacteria</taxon>
        <taxon>Bacillati</taxon>
        <taxon>Actinomycetota</taxon>
        <taxon>Actinomycetes</taxon>
        <taxon>Kitasatosporales</taxon>
        <taxon>Streptomycetaceae</taxon>
        <taxon>Streptacidiphilus</taxon>
    </lineage>
</organism>
<keyword evidence="4" id="KW-1185">Reference proteome</keyword>
<dbReference type="SUPFAM" id="SSF75304">
    <property type="entry name" value="Amidase signature (AS) enzymes"/>
    <property type="match status" value="1"/>
</dbReference>